<dbReference type="PANTHER" id="PTHR35863:SF1">
    <property type="entry name" value="COBALT-PRECORRIN-5B C(1)-METHYLTRANSFERASE"/>
    <property type="match status" value="1"/>
</dbReference>
<comment type="function">
    <text evidence="5">Catalyzes the methylation of C-1 in cobalt-precorrin-5B to form cobalt-precorrin-6A.</text>
</comment>
<dbReference type="NCBIfam" id="NF000849">
    <property type="entry name" value="PRK00075.1-1"/>
    <property type="match status" value="1"/>
</dbReference>
<comment type="similarity">
    <text evidence="5">Belongs to the CbiD family.</text>
</comment>
<feature type="signal peptide" evidence="6">
    <location>
        <begin position="1"/>
        <end position="26"/>
    </location>
</feature>
<keyword evidence="6" id="KW-0732">Signal</keyword>
<keyword evidence="8" id="KW-1185">Reference proteome</keyword>
<evidence type="ECO:0000256" key="2">
    <source>
        <dbReference type="ARBA" id="ARBA00022603"/>
    </source>
</evidence>
<comment type="catalytic activity">
    <reaction evidence="5">
        <text>Co-precorrin-5B + S-adenosyl-L-methionine = Co-precorrin-6A + S-adenosyl-L-homocysteine</text>
        <dbReference type="Rhea" id="RHEA:26285"/>
        <dbReference type="ChEBI" id="CHEBI:57856"/>
        <dbReference type="ChEBI" id="CHEBI:59789"/>
        <dbReference type="ChEBI" id="CHEBI:60063"/>
        <dbReference type="ChEBI" id="CHEBI:60064"/>
        <dbReference type="EC" id="2.1.1.195"/>
    </reaction>
</comment>
<dbReference type="Proteomes" id="UP000525298">
    <property type="component" value="Unassembled WGS sequence"/>
</dbReference>
<organism evidence="7 8">
    <name type="scientific">Desulfosalsimonas propionicica</name>
    <dbReference type="NCBI Taxonomy" id="332175"/>
    <lineage>
        <taxon>Bacteria</taxon>
        <taxon>Pseudomonadati</taxon>
        <taxon>Thermodesulfobacteriota</taxon>
        <taxon>Desulfobacteria</taxon>
        <taxon>Desulfobacterales</taxon>
        <taxon>Desulfosalsimonadaceae</taxon>
        <taxon>Desulfosalsimonas</taxon>
    </lineage>
</organism>
<keyword evidence="2 5" id="KW-0489">Methyltransferase</keyword>
<evidence type="ECO:0000313" key="7">
    <source>
        <dbReference type="EMBL" id="MBA2881554.1"/>
    </source>
</evidence>
<dbReference type="EC" id="2.1.1.195" evidence="5"/>
<dbReference type="GO" id="GO:0032259">
    <property type="term" value="P:methylation"/>
    <property type="evidence" value="ECO:0007669"/>
    <property type="project" value="UniProtKB-KW"/>
</dbReference>
<dbReference type="RefSeq" id="WP_181551202.1">
    <property type="nucleotide sequence ID" value="NZ_JACDUS010000004.1"/>
</dbReference>
<keyword evidence="4 5" id="KW-0949">S-adenosyl-L-methionine</keyword>
<comment type="caution">
    <text evidence="7">The sequence shown here is derived from an EMBL/GenBank/DDBJ whole genome shotgun (WGS) entry which is preliminary data.</text>
</comment>
<feature type="chain" id="PRO_5031566551" description="Cobalt-precorrin-5B C(1)-methyltransferase" evidence="6">
    <location>
        <begin position="27"/>
        <end position="369"/>
    </location>
</feature>
<evidence type="ECO:0000256" key="6">
    <source>
        <dbReference type="SAM" id="SignalP"/>
    </source>
</evidence>
<dbReference type="GO" id="GO:0019251">
    <property type="term" value="P:anaerobic cobalamin biosynthetic process"/>
    <property type="evidence" value="ECO:0007669"/>
    <property type="project" value="UniProtKB-UniRule"/>
</dbReference>
<comment type="pathway">
    <text evidence="5">Cofactor biosynthesis; adenosylcobalamin biosynthesis; cob(II)yrinate a,c-diamide from sirohydrochlorin (anaerobic route): step 6/10.</text>
</comment>
<dbReference type="PANTHER" id="PTHR35863">
    <property type="entry name" value="COBALT-PRECORRIN-5B C(1)-METHYLTRANSFERASE"/>
    <property type="match status" value="1"/>
</dbReference>
<sequence length="369" mass="38754">MTGKKSRRKLKAGFTTGTAAAAAAKAAVLALIDKHPPAEVRVALLTGDFIKIAVHGCTVENAATASATVIKDAGDDPDATHRAEIGARVTLLEPGEELVITGGPGVGRITRPGLEKAPGSPAINPGPEKMIRQSVKQVFDDFADARGAEIEIFVPEGEKIAKHTLNARLGIIGGISILGTTGVVKPMSHEAYIATISSGMSVARAAGSDLVVCTTGRRSERYAQALFSDLPEPAFVQIGDYFEKSMQMAGDYGFTRAVLAVFFGKAVKIAQGAAHTHAAKSRMGLETLAGWVQKQCPHKAVARQVASANTAREAFFMLREHCPQIFADTAVRMIASADGFAGGRLQIRAIIFDYDGGVCADHTETKGAS</sequence>
<name>A0A7W0HKR5_9BACT</name>
<keyword evidence="1 5" id="KW-0169">Cobalamin biosynthesis</keyword>
<evidence type="ECO:0000256" key="3">
    <source>
        <dbReference type="ARBA" id="ARBA00022679"/>
    </source>
</evidence>
<reference evidence="7 8" key="1">
    <citation type="submission" date="2020-07" db="EMBL/GenBank/DDBJ databases">
        <title>Genomic Encyclopedia of Type Strains, Phase IV (KMG-IV): sequencing the most valuable type-strain genomes for metagenomic binning, comparative biology and taxonomic classification.</title>
        <authorList>
            <person name="Goeker M."/>
        </authorList>
    </citation>
    <scope>NUCLEOTIDE SEQUENCE [LARGE SCALE GENOMIC DNA]</scope>
    <source>
        <strain evidence="7 8">DSM 17721</strain>
    </source>
</reference>
<dbReference type="Gene3D" id="3.30.2110.10">
    <property type="entry name" value="CbiD-like"/>
    <property type="match status" value="1"/>
</dbReference>
<evidence type="ECO:0000256" key="1">
    <source>
        <dbReference type="ARBA" id="ARBA00022573"/>
    </source>
</evidence>
<dbReference type="SUPFAM" id="SSF111342">
    <property type="entry name" value="CbiD-like"/>
    <property type="match status" value="1"/>
</dbReference>
<evidence type="ECO:0000256" key="5">
    <source>
        <dbReference type="HAMAP-Rule" id="MF_00787"/>
    </source>
</evidence>
<evidence type="ECO:0000313" key="8">
    <source>
        <dbReference type="Proteomes" id="UP000525298"/>
    </source>
</evidence>
<accession>A0A7W0HKR5</accession>
<dbReference type="InterPro" id="IPR036074">
    <property type="entry name" value="CbiD_sf"/>
</dbReference>
<keyword evidence="3 5" id="KW-0808">Transferase</keyword>
<dbReference type="InterPro" id="IPR002748">
    <property type="entry name" value="CbiD"/>
</dbReference>
<dbReference type="AlphaFoldDB" id="A0A7W0HKR5"/>
<proteinExistence type="inferred from homology"/>
<dbReference type="Pfam" id="PF01888">
    <property type="entry name" value="CbiD"/>
    <property type="match status" value="1"/>
</dbReference>
<gene>
    <name evidence="5" type="primary">cbiD</name>
    <name evidence="7" type="ORF">HNR65_001881</name>
</gene>
<dbReference type="GO" id="GO:0008168">
    <property type="term" value="F:methyltransferase activity"/>
    <property type="evidence" value="ECO:0007669"/>
    <property type="project" value="UniProtKB-UniRule"/>
</dbReference>
<dbReference type="HAMAP" id="MF_00787">
    <property type="entry name" value="CbiD"/>
    <property type="match status" value="1"/>
</dbReference>
<dbReference type="EMBL" id="JACDUS010000004">
    <property type="protein sequence ID" value="MBA2881554.1"/>
    <property type="molecule type" value="Genomic_DNA"/>
</dbReference>
<dbReference type="PIRSF" id="PIRSF026782">
    <property type="entry name" value="CbiD"/>
    <property type="match status" value="1"/>
</dbReference>
<dbReference type="NCBIfam" id="TIGR00312">
    <property type="entry name" value="cbiD"/>
    <property type="match status" value="1"/>
</dbReference>
<evidence type="ECO:0000256" key="4">
    <source>
        <dbReference type="ARBA" id="ARBA00022691"/>
    </source>
</evidence>
<dbReference type="UniPathway" id="UPA00148">
    <property type="reaction ID" value="UER00227"/>
</dbReference>
<protein>
    <recommendedName>
        <fullName evidence="5">Cobalt-precorrin-5B C(1)-methyltransferase</fullName>
        <ecNumber evidence="5">2.1.1.195</ecNumber>
    </recommendedName>
    <alternativeName>
        <fullName evidence="5">Cobalt-precorrin-6A synthase</fullName>
    </alternativeName>
</protein>